<dbReference type="PROSITE" id="PS00411">
    <property type="entry name" value="KINESIN_MOTOR_1"/>
    <property type="match status" value="1"/>
</dbReference>
<dbReference type="Proteomes" id="UP000079169">
    <property type="component" value="Unplaced"/>
</dbReference>
<dbReference type="PANTHER" id="PTHR47969">
    <property type="entry name" value="CHROMOSOME-ASSOCIATED KINESIN KIF4A-RELATED"/>
    <property type="match status" value="1"/>
</dbReference>
<feature type="coiled-coil region" evidence="9">
    <location>
        <begin position="390"/>
        <end position="424"/>
    </location>
</feature>
<keyword evidence="8" id="KW-0493">Microtubule</keyword>
<proteinExistence type="inferred from homology"/>
<keyword evidence="4 7" id="KW-0067">ATP-binding</keyword>
<dbReference type="SMART" id="SM00129">
    <property type="entry name" value="KISc"/>
    <property type="match status" value="1"/>
</dbReference>
<dbReference type="KEGG" id="dci:103517019"/>
<evidence type="ECO:0000313" key="13">
    <source>
        <dbReference type="RefSeq" id="XP_026685064.1"/>
    </source>
</evidence>
<dbReference type="RefSeq" id="XP_026685062.1">
    <property type="nucleotide sequence ID" value="XM_026829261.1"/>
</dbReference>
<dbReference type="InterPro" id="IPR019821">
    <property type="entry name" value="Kinesin_motor_CS"/>
</dbReference>
<dbReference type="Pfam" id="PF00225">
    <property type="entry name" value="Kinesin"/>
    <property type="match status" value="1"/>
</dbReference>
<evidence type="ECO:0000256" key="1">
    <source>
        <dbReference type="ARBA" id="ARBA00004245"/>
    </source>
</evidence>
<dbReference type="RefSeq" id="XP_026685064.1">
    <property type="nucleotide sequence ID" value="XM_026829263.1"/>
</dbReference>
<evidence type="ECO:0000259" key="10">
    <source>
        <dbReference type="PROSITE" id="PS50067"/>
    </source>
</evidence>
<dbReference type="GeneID" id="103517019"/>
<keyword evidence="3 7" id="KW-0547">Nucleotide-binding</keyword>
<evidence type="ECO:0000256" key="2">
    <source>
        <dbReference type="ARBA" id="ARBA00022490"/>
    </source>
</evidence>
<feature type="binding site" evidence="7">
    <location>
        <begin position="137"/>
        <end position="144"/>
    </location>
    <ligand>
        <name>ATP</name>
        <dbReference type="ChEBI" id="CHEBI:30616"/>
    </ligand>
</feature>
<dbReference type="GO" id="GO:0005874">
    <property type="term" value="C:microtubule"/>
    <property type="evidence" value="ECO:0007669"/>
    <property type="project" value="UniProtKB-KW"/>
</dbReference>
<comment type="similarity">
    <text evidence="7 8">Belongs to the TRAFAC class myosin-kinesin ATPase superfamily. Kinesin family.</text>
</comment>
<keyword evidence="2" id="KW-0963">Cytoplasm</keyword>
<dbReference type="PaxDb" id="121845-A0A3Q0J991"/>
<dbReference type="GO" id="GO:0003777">
    <property type="term" value="F:microtubule motor activity"/>
    <property type="evidence" value="ECO:0007669"/>
    <property type="project" value="InterPro"/>
</dbReference>
<dbReference type="Gene3D" id="3.40.850.10">
    <property type="entry name" value="Kinesin motor domain"/>
    <property type="match status" value="1"/>
</dbReference>
<dbReference type="InterPro" id="IPR027640">
    <property type="entry name" value="Kinesin-like_fam"/>
</dbReference>
<dbReference type="GO" id="GO:0005875">
    <property type="term" value="C:microtubule associated complex"/>
    <property type="evidence" value="ECO:0007669"/>
    <property type="project" value="TreeGrafter"/>
</dbReference>
<organism evidence="11 12">
    <name type="scientific">Diaphorina citri</name>
    <name type="common">Asian citrus psyllid</name>
    <dbReference type="NCBI Taxonomy" id="121845"/>
    <lineage>
        <taxon>Eukaryota</taxon>
        <taxon>Metazoa</taxon>
        <taxon>Ecdysozoa</taxon>
        <taxon>Arthropoda</taxon>
        <taxon>Hexapoda</taxon>
        <taxon>Insecta</taxon>
        <taxon>Pterygota</taxon>
        <taxon>Neoptera</taxon>
        <taxon>Paraneoptera</taxon>
        <taxon>Hemiptera</taxon>
        <taxon>Sternorrhyncha</taxon>
        <taxon>Psylloidea</taxon>
        <taxon>Psyllidae</taxon>
        <taxon>Diaphorininae</taxon>
        <taxon>Diaphorina</taxon>
    </lineage>
</organism>
<protein>
    <recommendedName>
        <fullName evidence="8">Kinesin-like protein</fullName>
    </recommendedName>
</protein>
<sequence length="448" mass="51580">MYIPRHTVTRNMDSFRKFAHMKKLKRHNECRRTKSLHPNEHHQDENIKVVVRCRPMNVPERKAHVENVIKIDTTKKCLSIQYSTDRLKPRQPGKARRFTFDAVYGMQATQTEIYENSVRPMVNHMLHGYNVTIFAYGQTGTGKTFTMEGSQMERGIMQNAFRQIFDFKQKEKRHKCIVECCYLELYQGKIRDLLNVSRPTLFDTKAKLTLPCKGLRSVTCQSVEEIENCRKKGYKSRKTASTYFNDYSSRSHAIFIVTLKVLNSKTGKALIHSKLNLVDLAGSECLQKSNATDIRLKECCEINLSLLAVNKVISSTVAGKTYIPYRDSLLTQLLQDSFGGNAKTLMIANIGPAASTYKETLVTLEYANRAKKIKNAPNINFYREDRCHNEEKMREKYKKALEDLAQCKMDYEMAEKRADTLKNMAIKQMKDVAELLVDIGKVNQPNPD</sequence>
<dbReference type="PANTHER" id="PTHR47969:SF15">
    <property type="entry name" value="CHROMOSOME-ASSOCIATED KINESIN KIF4A-RELATED"/>
    <property type="match status" value="1"/>
</dbReference>
<evidence type="ECO:0000256" key="9">
    <source>
        <dbReference type="SAM" id="Coils"/>
    </source>
</evidence>
<dbReference type="InterPro" id="IPR001752">
    <property type="entry name" value="Kinesin_motor_dom"/>
</dbReference>
<evidence type="ECO:0000256" key="3">
    <source>
        <dbReference type="ARBA" id="ARBA00022741"/>
    </source>
</evidence>
<dbReference type="GO" id="GO:0007052">
    <property type="term" value="P:mitotic spindle organization"/>
    <property type="evidence" value="ECO:0007669"/>
    <property type="project" value="TreeGrafter"/>
</dbReference>
<dbReference type="PROSITE" id="PS50067">
    <property type="entry name" value="KINESIN_MOTOR_2"/>
    <property type="match status" value="1"/>
</dbReference>
<keyword evidence="7 8" id="KW-0505">Motor protein</keyword>
<dbReference type="GO" id="GO:0008017">
    <property type="term" value="F:microtubule binding"/>
    <property type="evidence" value="ECO:0007669"/>
    <property type="project" value="InterPro"/>
</dbReference>
<name>A0A3Q0J991_DIACI</name>
<evidence type="ECO:0000313" key="11">
    <source>
        <dbReference type="Proteomes" id="UP000079169"/>
    </source>
</evidence>
<accession>A0A3Q0J991</accession>
<keyword evidence="5 9" id="KW-0175">Coiled coil</keyword>
<evidence type="ECO:0000256" key="5">
    <source>
        <dbReference type="ARBA" id="ARBA00023054"/>
    </source>
</evidence>
<evidence type="ECO:0000256" key="7">
    <source>
        <dbReference type="PROSITE-ProRule" id="PRU00283"/>
    </source>
</evidence>
<dbReference type="GO" id="GO:0051231">
    <property type="term" value="P:spindle elongation"/>
    <property type="evidence" value="ECO:0007669"/>
    <property type="project" value="TreeGrafter"/>
</dbReference>
<keyword evidence="6" id="KW-0206">Cytoskeleton</keyword>
<dbReference type="InterPro" id="IPR036961">
    <property type="entry name" value="Kinesin_motor_dom_sf"/>
</dbReference>
<keyword evidence="11" id="KW-1185">Reference proteome</keyword>
<feature type="domain" description="Kinesin motor" evidence="10">
    <location>
        <begin position="46"/>
        <end position="373"/>
    </location>
</feature>
<dbReference type="AlphaFoldDB" id="A0A3Q0J991"/>
<dbReference type="GO" id="GO:0007018">
    <property type="term" value="P:microtubule-based movement"/>
    <property type="evidence" value="ECO:0007669"/>
    <property type="project" value="InterPro"/>
</dbReference>
<evidence type="ECO:0000256" key="8">
    <source>
        <dbReference type="RuleBase" id="RU000394"/>
    </source>
</evidence>
<dbReference type="OrthoDB" id="3176171at2759"/>
<dbReference type="InterPro" id="IPR027417">
    <property type="entry name" value="P-loop_NTPase"/>
</dbReference>
<reference evidence="12 13" key="1">
    <citation type="submission" date="2025-04" db="UniProtKB">
        <authorList>
            <consortium name="RefSeq"/>
        </authorList>
    </citation>
    <scope>IDENTIFICATION</scope>
</reference>
<dbReference type="SUPFAM" id="SSF52540">
    <property type="entry name" value="P-loop containing nucleoside triphosphate hydrolases"/>
    <property type="match status" value="1"/>
</dbReference>
<dbReference type="STRING" id="121845.A0A3Q0J991"/>
<evidence type="ECO:0000256" key="4">
    <source>
        <dbReference type="ARBA" id="ARBA00022840"/>
    </source>
</evidence>
<dbReference type="GO" id="GO:0005524">
    <property type="term" value="F:ATP binding"/>
    <property type="evidence" value="ECO:0007669"/>
    <property type="project" value="UniProtKB-UniRule"/>
</dbReference>
<evidence type="ECO:0000313" key="12">
    <source>
        <dbReference type="RefSeq" id="XP_026685062.1"/>
    </source>
</evidence>
<gene>
    <name evidence="12 13" type="primary">LOC103517019</name>
</gene>
<comment type="subcellular location">
    <subcellularLocation>
        <location evidence="1">Cytoplasm</location>
        <location evidence="1">Cytoskeleton</location>
    </subcellularLocation>
</comment>
<evidence type="ECO:0000256" key="6">
    <source>
        <dbReference type="ARBA" id="ARBA00023212"/>
    </source>
</evidence>
<dbReference type="PRINTS" id="PR00380">
    <property type="entry name" value="KINESINHEAVY"/>
</dbReference>